<name>A0A2U2DKW1_9HYPH</name>
<dbReference type="Gene3D" id="3.40.50.1820">
    <property type="entry name" value="alpha/beta hydrolase"/>
    <property type="match status" value="1"/>
</dbReference>
<evidence type="ECO:0000259" key="4">
    <source>
        <dbReference type="Pfam" id="PF07859"/>
    </source>
</evidence>
<accession>A0A2U2DKW1</accession>
<reference evidence="5 6" key="1">
    <citation type="submission" date="2018-05" db="EMBL/GenBank/DDBJ databases">
        <title>The draft genome of strain NS-104.</title>
        <authorList>
            <person name="Hang P."/>
            <person name="Jiang J."/>
        </authorList>
    </citation>
    <scope>NUCLEOTIDE SEQUENCE [LARGE SCALE GENOMIC DNA]</scope>
    <source>
        <strain evidence="5 6">NS-104</strain>
    </source>
</reference>
<dbReference type="Proteomes" id="UP000245252">
    <property type="component" value="Unassembled WGS sequence"/>
</dbReference>
<dbReference type="Pfam" id="PF07859">
    <property type="entry name" value="Abhydrolase_3"/>
    <property type="match status" value="1"/>
</dbReference>
<sequence>MEQTMRDMLADIRQRQLANPSPTLEDIRVAYRDGYLARGPALVEDIGVERLPLPGTAATISIYTPPNAAADKLVMYFHGGGYVLGDAQTYDRQSRWIAHETGHRLAFVDYRLGPEHRFPCAPDDAAIAWDWLTDVYGMQPQDIVVSGDSAGGGLAVVTCLHAARKRQAPRAAVLLYPATDLRLPDRADWQGSMKVFATDHYLETEEMYWFCDHYLAAASDSLDWRASMILAPDLHLMPPTWIFGAEMDPIYDQGTALARMLAERGVDVVHRGFDGVLHNFMEHVAISTAATQAAGLYLDRLRAVLGED</sequence>
<evidence type="ECO:0000256" key="3">
    <source>
        <dbReference type="PROSITE-ProRule" id="PRU10038"/>
    </source>
</evidence>
<dbReference type="GO" id="GO:0016787">
    <property type="term" value="F:hydrolase activity"/>
    <property type="evidence" value="ECO:0007669"/>
    <property type="project" value="UniProtKB-KW"/>
</dbReference>
<keyword evidence="6" id="KW-1185">Reference proteome</keyword>
<dbReference type="InterPro" id="IPR050300">
    <property type="entry name" value="GDXG_lipolytic_enzyme"/>
</dbReference>
<comment type="caution">
    <text evidence="5">The sequence shown here is derived from an EMBL/GenBank/DDBJ whole genome shotgun (WGS) entry which is preliminary data.</text>
</comment>
<comment type="similarity">
    <text evidence="1">Belongs to the 'GDXG' lipolytic enzyme family.</text>
</comment>
<feature type="domain" description="Alpha/beta hydrolase fold-3" evidence="4">
    <location>
        <begin position="74"/>
        <end position="281"/>
    </location>
</feature>
<evidence type="ECO:0000256" key="1">
    <source>
        <dbReference type="ARBA" id="ARBA00010515"/>
    </source>
</evidence>
<gene>
    <name evidence="5" type="ORF">DEM27_23635</name>
</gene>
<evidence type="ECO:0000313" key="5">
    <source>
        <dbReference type="EMBL" id="PWE53910.1"/>
    </source>
</evidence>
<organism evidence="5 6">
    <name type="scientific">Metarhizobium album</name>
    <dbReference type="NCBI Taxonomy" id="2182425"/>
    <lineage>
        <taxon>Bacteria</taxon>
        <taxon>Pseudomonadati</taxon>
        <taxon>Pseudomonadota</taxon>
        <taxon>Alphaproteobacteria</taxon>
        <taxon>Hyphomicrobiales</taxon>
        <taxon>Rhizobiaceae</taxon>
        <taxon>Metarhizobium</taxon>
    </lineage>
</organism>
<dbReference type="AlphaFoldDB" id="A0A2U2DKW1"/>
<keyword evidence="2" id="KW-0378">Hydrolase</keyword>
<feature type="active site" evidence="3">
    <location>
        <position position="149"/>
    </location>
</feature>
<proteinExistence type="inferred from homology"/>
<evidence type="ECO:0000313" key="6">
    <source>
        <dbReference type="Proteomes" id="UP000245252"/>
    </source>
</evidence>
<protein>
    <recommendedName>
        <fullName evidence="4">Alpha/beta hydrolase fold-3 domain-containing protein</fullName>
    </recommendedName>
</protein>
<dbReference type="SUPFAM" id="SSF53474">
    <property type="entry name" value="alpha/beta-Hydrolases"/>
    <property type="match status" value="1"/>
</dbReference>
<dbReference type="InterPro" id="IPR029058">
    <property type="entry name" value="AB_hydrolase_fold"/>
</dbReference>
<evidence type="ECO:0000256" key="2">
    <source>
        <dbReference type="ARBA" id="ARBA00022801"/>
    </source>
</evidence>
<dbReference type="PANTHER" id="PTHR48081">
    <property type="entry name" value="AB HYDROLASE SUPERFAMILY PROTEIN C4A8.06C"/>
    <property type="match status" value="1"/>
</dbReference>
<dbReference type="RefSeq" id="WP_109460706.1">
    <property type="nucleotide sequence ID" value="NZ_QFBC01000013.1"/>
</dbReference>
<dbReference type="OrthoDB" id="9806180at2"/>
<dbReference type="InterPro" id="IPR013094">
    <property type="entry name" value="AB_hydrolase_3"/>
</dbReference>
<dbReference type="PANTHER" id="PTHR48081:SF8">
    <property type="entry name" value="ALPHA_BETA HYDROLASE FOLD-3 DOMAIN-CONTAINING PROTEIN-RELATED"/>
    <property type="match status" value="1"/>
</dbReference>
<dbReference type="EMBL" id="QFBC01000013">
    <property type="protein sequence ID" value="PWE53910.1"/>
    <property type="molecule type" value="Genomic_DNA"/>
</dbReference>
<dbReference type="PROSITE" id="PS01174">
    <property type="entry name" value="LIPASE_GDXG_SER"/>
    <property type="match status" value="1"/>
</dbReference>
<dbReference type="InterPro" id="IPR033140">
    <property type="entry name" value="Lipase_GDXG_put_SER_AS"/>
</dbReference>